<dbReference type="eggNOG" id="ENOG502QQEM">
    <property type="taxonomic scope" value="Eukaryota"/>
</dbReference>
<dbReference type="PANTHER" id="PTHR11014:SF55">
    <property type="entry name" value="IAA-AMINO ACID HYDROLASE ILR1-LIKE 4"/>
    <property type="match status" value="1"/>
</dbReference>
<dbReference type="EMBL" id="CM001219">
    <property type="protein sequence ID" value="AES71443.1"/>
    <property type="molecule type" value="Genomic_DNA"/>
</dbReference>
<dbReference type="EnsemblPlants" id="AES71443">
    <property type="protein sequence ID" value="AES71443"/>
    <property type="gene ID" value="MTR_3g077040"/>
</dbReference>
<evidence type="ECO:0000313" key="3">
    <source>
        <dbReference type="Proteomes" id="UP000002051"/>
    </source>
</evidence>
<dbReference type="InterPro" id="IPR017439">
    <property type="entry name" value="Amidohydrolase"/>
</dbReference>
<dbReference type="Gene3D" id="3.40.630.10">
    <property type="entry name" value="Zn peptidases"/>
    <property type="match status" value="1"/>
</dbReference>
<dbReference type="PaxDb" id="3880-AES71443"/>
<keyword evidence="1" id="KW-0378">Hydrolase</keyword>
<reference evidence="2" key="3">
    <citation type="submission" date="2015-04" db="UniProtKB">
        <authorList>
            <consortium name="EnsemblPlants"/>
        </authorList>
    </citation>
    <scope>IDENTIFICATION</scope>
    <source>
        <strain evidence="2">cv. Jemalong A17</strain>
    </source>
</reference>
<dbReference type="GO" id="GO:0016787">
    <property type="term" value="F:hydrolase activity"/>
    <property type="evidence" value="ECO:0007669"/>
    <property type="project" value="UniProtKB-KW"/>
</dbReference>
<name>G7J4S5_MEDTR</name>
<proteinExistence type="predicted"/>
<protein>
    <submittedName>
        <fullName evidence="1">IAA-amino acid hydrolase ILR1-like protein</fullName>
    </submittedName>
</protein>
<reference evidence="1 3" key="2">
    <citation type="journal article" date="2014" name="BMC Genomics">
        <title>An improved genome release (version Mt4.0) for the model legume Medicago truncatula.</title>
        <authorList>
            <person name="Tang H."/>
            <person name="Krishnakumar V."/>
            <person name="Bidwell S."/>
            <person name="Rosen B."/>
            <person name="Chan A."/>
            <person name="Zhou S."/>
            <person name="Gentzbittel L."/>
            <person name="Childs K.L."/>
            <person name="Yandell M."/>
            <person name="Gundlach H."/>
            <person name="Mayer K.F."/>
            <person name="Schwartz D.C."/>
            <person name="Town C.D."/>
        </authorList>
    </citation>
    <scope>GENOME REANNOTATION</scope>
    <source>
        <strain evidence="2 3">cv. Jemalong A17</strain>
    </source>
</reference>
<accession>G7J4S5</accession>
<evidence type="ECO:0000313" key="2">
    <source>
        <dbReference type="EnsemblPlants" id="AES71443"/>
    </source>
</evidence>
<reference evidence="1 3" key="1">
    <citation type="journal article" date="2011" name="Nature">
        <title>The Medicago genome provides insight into the evolution of rhizobial symbioses.</title>
        <authorList>
            <person name="Young N.D."/>
            <person name="Debelle F."/>
            <person name="Oldroyd G.E."/>
            <person name="Geurts R."/>
            <person name="Cannon S.B."/>
            <person name="Udvardi M.K."/>
            <person name="Benedito V.A."/>
            <person name="Mayer K.F."/>
            <person name="Gouzy J."/>
            <person name="Schoof H."/>
            <person name="Van de Peer Y."/>
            <person name="Proost S."/>
            <person name="Cook D.R."/>
            <person name="Meyers B.C."/>
            <person name="Spannagl M."/>
            <person name="Cheung F."/>
            <person name="De Mita S."/>
            <person name="Krishnakumar V."/>
            <person name="Gundlach H."/>
            <person name="Zhou S."/>
            <person name="Mudge J."/>
            <person name="Bharti A.K."/>
            <person name="Murray J.D."/>
            <person name="Naoumkina M.A."/>
            <person name="Rosen B."/>
            <person name="Silverstein K.A."/>
            <person name="Tang H."/>
            <person name="Rombauts S."/>
            <person name="Zhao P.X."/>
            <person name="Zhou P."/>
            <person name="Barbe V."/>
            <person name="Bardou P."/>
            <person name="Bechner M."/>
            <person name="Bellec A."/>
            <person name="Berger A."/>
            <person name="Berges H."/>
            <person name="Bidwell S."/>
            <person name="Bisseling T."/>
            <person name="Choisne N."/>
            <person name="Couloux A."/>
            <person name="Denny R."/>
            <person name="Deshpande S."/>
            <person name="Dai X."/>
            <person name="Doyle J.J."/>
            <person name="Dudez A.M."/>
            <person name="Farmer A.D."/>
            <person name="Fouteau S."/>
            <person name="Franken C."/>
            <person name="Gibelin C."/>
            <person name="Gish J."/>
            <person name="Goldstein S."/>
            <person name="Gonzalez A.J."/>
            <person name="Green P.J."/>
            <person name="Hallab A."/>
            <person name="Hartog M."/>
            <person name="Hua A."/>
            <person name="Humphray S.J."/>
            <person name="Jeong D.H."/>
            <person name="Jing Y."/>
            <person name="Jocker A."/>
            <person name="Kenton S.M."/>
            <person name="Kim D.J."/>
            <person name="Klee K."/>
            <person name="Lai H."/>
            <person name="Lang C."/>
            <person name="Lin S."/>
            <person name="Macmil S.L."/>
            <person name="Magdelenat G."/>
            <person name="Matthews L."/>
            <person name="McCorrison J."/>
            <person name="Monaghan E.L."/>
            <person name="Mun J.H."/>
            <person name="Najar F.Z."/>
            <person name="Nicholson C."/>
            <person name="Noirot C."/>
            <person name="O'Bleness M."/>
            <person name="Paule C.R."/>
            <person name="Poulain J."/>
            <person name="Prion F."/>
            <person name="Qin B."/>
            <person name="Qu C."/>
            <person name="Retzel E.F."/>
            <person name="Riddle C."/>
            <person name="Sallet E."/>
            <person name="Samain S."/>
            <person name="Samson N."/>
            <person name="Sanders I."/>
            <person name="Saurat O."/>
            <person name="Scarpelli C."/>
            <person name="Schiex T."/>
            <person name="Segurens B."/>
            <person name="Severin A.J."/>
            <person name="Sherrier D.J."/>
            <person name="Shi R."/>
            <person name="Sims S."/>
            <person name="Singer S.R."/>
            <person name="Sinharoy S."/>
            <person name="Sterck L."/>
            <person name="Viollet A."/>
            <person name="Wang B.B."/>
            <person name="Wang K."/>
            <person name="Wang M."/>
            <person name="Wang X."/>
            <person name="Warfsmann J."/>
            <person name="Weissenbach J."/>
            <person name="White D.D."/>
            <person name="White J.D."/>
            <person name="Wiley G.B."/>
            <person name="Wincker P."/>
            <person name="Xing Y."/>
            <person name="Yang L."/>
            <person name="Yao Z."/>
            <person name="Ying F."/>
            <person name="Zhai J."/>
            <person name="Zhou L."/>
            <person name="Zuber A."/>
            <person name="Denarie J."/>
            <person name="Dixon R.A."/>
            <person name="May G.D."/>
            <person name="Schwartz D.C."/>
            <person name="Rogers J."/>
            <person name="Quetier F."/>
            <person name="Town C.D."/>
            <person name="Roe B.A."/>
        </authorList>
    </citation>
    <scope>NUCLEOTIDE SEQUENCE [LARGE SCALE GENOMIC DNA]</scope>
    <source>
        <strain evidence="1">A17</strain>
        <strain evidence="2 3">cv. Jemalong A17</strain>
    </source>
</reference>
<dbReference type="HOGENOM" id="CLU_023257_3_2_1"/>
<evidence type="ECO:0000313" key="1">
    <source>
        <dbReference type="EMBL" id="AES71443.1"/>
    </source>
</evidence>
<dbReference type="STRING" id="3880.G7J4S5"/>
<dbReference type="SUPFAM" id="SSF55031">
    <property type="entry name" value="Bacterial exopeptidase dimerisation domain"/>
    <property type="match status" value="1"/>
</dbReference>
<organism evidence="1 3">
    <name type="scientific">Medicago truncatula</name>
    <name type="common">Barrel medic</name>
    <name type="synonym">Medicago tribuloides</name>
    <dbReference type="NCBI Taxonomy" id="3880"/>
    <lineage>
        <taxon>Eukaryota</taxon>
        <taxon>Viridiplantae</taxon>
        <taxon>Streptophyta</taxon>
        <taxon>Embryophyta</taxon>
        <taxon>Tracheophyta</taxon>
        <taxon>Spermatophyta</taxon>
        <taxon>Magnoliopsida</taxon>
        <taxon>eudicotyledons</taxon>
        <taxon>Gunneridae</taxon>
        <taxon>Pentapetalae</taxon>
        <taxon>rosids</taxon>
        <taxon>fabids</taxon>
        <taxon>Fabales</taxon>
        <taxon>Fabaceae</taxon>
        <taxon>Papilionoideae</taxon>
        <taxon>50 kb inversion clade</taxon>
        <taxon>NPAAA clade</taxon>
        <taxon>Hologalegina</taxon>
        <taxon>IRL clade</taxon>
        <taxon>Trifolieae</taxon>
        <taxon>Medicago</taxon>
    </lineage>
</organism>
<dbReference type="AlphaFoldDB" id="G7J4S5"/>
<sequence length="113" mass="12739">MHECGRDAHVVMLLGATKILKQHEKEIQVRSLICRQLKSKDIEGLENVFAIFELHIDLKLPISEMESRSGKGGHAAIPQHFIDHILTASNVIIGSQHLVSREADPLDTQVNWR</sequence>
<gene>
    <name evidence="1" type="ordered locus">MTR_3g077040</name>
</gene>
<dbReference type="InterPro" id="IPR036264">
    <property type="entry name" value="Bact_exopeptidase_dim_dom"/>
</dbReference>
<dbReference type="Gene3D" id="3.30.70.360">
    <property type="match status" value="1"/>
</dbReference>
<dbReference type="PANTHER" id="PTHR11014">
    <property type="entry name" value="PEPTIDASE M20 FAMILY MEMBER"/>
    <property type="match status" value="1"/>
</dbReference>
<keyword evidence="3" id="KW-1185">Reference proteome</keyword>
<dbReference type="Proteomes" id="UP000002051">
    <property type="component" value="Chromosome 3"/>
</dbReference>